<evidence type="ECO:0000256" key="6">
    <source>
        <dbReference type="ARBA" id="ARBA00022958"/>
    </source>
</evidence>
<evidence type="ECO:0000256" key="1">
    <source>
        <dbReference type="ARBA" id="ARBA00004651"/>
    </source>
</evidence>
<keyword evidence="3" id="KW-1003">Cell membrane</keyword>
<evidence type="ECO:0000256" key="4">
    <source>
        <dbReference type="ARBA" id="ARBA00022538"/>
    </source>
</evidence>
<evidence type="ECO:0000256" key="8">
    <source>
        <dbReference type="ARBA" id="ARBA00023065"/>
    </source>
</evidence>
<keyword evidence="9 10" id="KW-0472">Membrane</keyword>
<feature type="transmembrane region" description="Helical" evidence="10">
    <location>
        <begin position="352"/>
        <end position="373"/>
    </location>
</feature>
<sequence>MMALIYKKLTQSQMIVIGFLIIILTGTFLLMLPISNREMGGASFLEALFTATSATCVTGLVVRDTYQYWTLFGQVVILILIQIGGLGFMTIGVFFSIILRRKIGLRTRGILQESVNTLQIGGIVRLAKKIILGTAIFEGIGAIILSIRFYKRFGLIKGIYYGIFHSISAFCNAGFDLMGQKNKYISLSEYTDDWIINVTIMLLIIIGGIGFLVWDDISKNKLNYKKYKLHSKIVLITTTILILGGAALFYIFERNYLMKDLSDSGIILSSLFSSVTARTAGYNTIDTALLQDNSKLLTMLLMFIGGSPGSTAGGIKTTTLVVLILYLRANIKKINGCNIYGRRLDDETIKKASAVLCTNLFLTVGAALVISTVQQFTLTDISFEILSAIGTVGMSTGITRDLNTVSRIVIIFLMFCGRVGSLSFALSIGSNKKTIPVAQPIEHITIG</sequence>
<keyword evidence="4" id="KW-0633">Potassium transport</keyword>
<evidence type="ECO:0000256" key="7">
    <source>
        <dbReference type="ARBA" id="ARBA00022989"/>
    </source>
</evidence>
<feature type="transmembrane region" description="Helical" evidence="10">
    <location>
        <begin position="68"/>
        <end position="99"/>
    </location>
</feature>
<dbReference type="PANTHER" id="PTHR32024">
    <property type="entry name" value="TRK SYSTEM POTASSIUM UPTAKE PROTEIN TRKG-RELATED"/>
    <property type="match status" value="1"/>
</dbReference>
<keyword evidence="5 10" id="KW-0812">Transmembrane</keyword>
<keyword evidence="7 10" id="KW-1133">Transmembrane helix</keyword>
<dbReference type="Pfam" id="PF02386">
    <property type="entry name" value="TrkH"/>
    <property type="match status" value="1"/>
</dbReference>
<dbReference type="GO" id="GO:0005886">
    <property type="term" value="C:plasma membrane"/>
    <property type="evidence" value="ECO:0007669"/>
    <property type="project" value="UniProtKB-SubCell"/>
</dbReference>
<feature type="transmembrane region" description="Helical" evidence="10">
    <location>
        <begin position="195"/>
        <end position="213"/>
    </location>
</feature>
<dbReference type="InterPro" id="IPR003445">
    <property type="entry name" value="Cat_transpt"/>
</dbReference>
<dbReference type="EMBL" id="QICS01000007">
    <property type="protein sequence ID" value="PXV89050.1"/>
    <property type="molecule type" value="Genomic_DNA"/>
</dbReference>
<keyword evidence="6" id="KW-0630">Potassium</keyword>
<evidence type="ECO:0000256" key="5">
    <source>
        <dbReference type="ARBA" id="ARBA00022692"/>
    </source>
</evidence>
<dbReference type="AlphaFoldDB" id="A0A318EK86"/>
<keyword evidence="2" id="KW-0813">Transport</keyword>
<feature type="transmembrane region" description="Helical" evidence="10">
    <location>
        <begin position="299"/>
        <end position="326"/>
    </location>
</feature>
<evidence type="ECO:0000256" key="9">
    <source>
        <dbReference type="ARBA" id="ARBA00023136"/>
    </source>
</evidence>
<feature type="transmembrane region" description="Helical" evidence="10">
    <location>
        <begin position="404"/>
        <end position="426"/>
    </location>
</feature>
<keyword evidence="8" id="KW-0406">Ion transport</keyword>
<gene>
    <name evidence="11" type="ORF">C8E03_10726</name>
</gene>
<dbReference type="NCBIfam" id="TIGR00933">
    <property type="entry name" value="2a38"/>
    <property type="match status" value="1"/>
</dbReference>
<dbReference type="Proteomes" id="UP000247523">
    <property type="component" value="Unassembled WGS sequence"/>
</dbReference>
<evidence type="ECO:0000256" key="2">
    <source>
        <dbReference type="ARBA" id="ARBA00022448"/>
    </source>
</evidence>
<name>A0A318EK86_9FIRM</name>
<dbReference type="InterPro" id="IPR004772">
    <property type="entry name" value="TrkH"/>
</dbReference>
<comment type="subcellular location">
    <subcellularLocation>
        <location evidence="1">Cell membrane</location>
        <topology evidence="1">Multi-pass membrane protein</topology>
    </subcellularLocation>
</comment>
<evidence type="ECO:0000256" key="10">
    <source>
        <dbReference type="SAM" id="Phobius"/>
    </source>
</evidence>
<feature type="transmembrane region" description="Helical" evidence="10">
    <location>
        <begin position="12"/>
        <end position="32"/>
    </location>
</feature>
<feature type="transmembrane region" description="Helical" evidence="10">
    <location>
        <begin position="233"/>
        <end position="252"/>
    </location>
</feature>
<comment type="caution">
    <text evidence="11">The sequence shown here is derived from an EMBL/GenBank/DDBJ whole genome shotgun (WGS) entry which is preliminary data.</text>
</comment>
<organism evidence="11 12">
    <name type="scientific">Lachnotalea glycerini</name>
    <dbReference type="NCBI Taxonomy" id="1763509"/>
    <lineage>
        <taxon>Bacteria</taxon>
        <taxon>Bacillati</taxon>
        <taxon>Bacillota</taxon>
        <taxon>Clostridia</taxon>
        <taxon>Lachnospirales</taxon>
        <taxon>Lachnospiraceae</taxon>
        <taxon>Lachnotalea</taxon>
    </lineage>
</organism>
<reference evidence="11 12" key="1">
    <citation type="submission" date="2018-05" db="EMBL/GenBank/DDBJ databases">
        <title>Genomic Encyclopedia of Type Strains, Phase IV (KMG-IV): sequencing the most valuable type-strain genomes for metagenomic binning, comparative biology and taxonomic classification.</title>
        <authorList>
            <person name="Goeker M."/>
        </authorList>
    </citation>
    <scope>NUCLEOTIDE SEQUENCE [LARGE SCALE GENOMIC DNA]</scope>
    <source>
        <strain evidence="11 12">DSM 28816</strain>
    </source>
</reference>
<proteinExistence type="predicted"/>
<feature type="transmembrane region" description="Helical" evidence="10">
    <location>
        <begin position="44"/>
        <end position="62"/>
    </location>
</feature>
<dbReference type="GO" id="GO:0015379">
    <property type="term" value="F:potassium:chloride symporter activity"/>
    <property type="evidence" value="ECO:0007669"/>
    <property type="project" value="InterPro"/>
</dbReference>
<dbReference type="PANTHER" id="PTHR32024:SF1">
    <property type="entry name" value="KTR SYSTEM POTASSIUM UPTAKE PROTEIN B"/>
    <property type="match status" value="1"/>
</dbReference>
<evidence type="ECO:0000256" key="3">
    <source>
        <dbReference type="ARBA" id="ARBA00022475"/>
    </source>
</evidence>
<feature type="transmembrane region" description="Helical" evidence="10">
    <location>
        <begin position="158"/>
        <end position="175"/>
    </location>
</feature>
<evidence type="ECO:0000313" key="11">
    <source>
        <dbReference type="EMBL" id="PXV89050.1"/>
    </source>
</evidence>
<accession>A0A318EK86</accession>
<protein>
    <submittedName>
        <fullName evidence="11">Trk system potassium uptake protein TrkH</fullName>
    </submittedName>
</protein>
<evidence type="ECO:0000313" key="12">
    <source>
        <dbReference type="Proteomes" id="UP000247523"/>
    </source>
</evidence>